<dbReference type="GO" id="GO:0005643">
    <property type="term" value="C:nuclear pore"/>
    <property type="evidence" value="ECO:0007669"/>
    <property type="project" value="TreeGrafter"/>
</dbReference>
<dbReference type="Proteomes" id="UP000045706">
    <property type="component" value="Unassembled WGS sequence"/>
</dbReference>
<evidence type="ECO:0000256" key="2">
    <source>
        <dbReference type="RuleBase" id="RU366037"/>
    </source>
</evidence>
<keyword evidence="2" id="KW-0820">tRNA-binding</keyword>
<dbReference type="Pfam" id="PF19282">
    <property type="entry name" value="Exportin-T"/>
    <property type="match status" value="1"/>
</dbReference>
<dbReference type="GO" id="GO:0005737">
    <property type="term" value="C:cytoplasm"/>
    <property type="evidence" value="ECO:0007669"/>
    <property type="project" value="UniProtKB-SubCell"/>
</dbReference>
<dbReference type="PANTHER" id="PTHR15952">
    <property type="entry name" value="EXPORTIN-T/LOS1"/>
    <property type="match status" value="1"/>
</dbReference>
<comment type="function">
    <text evidence="2">tRNA nucleus export receptor which facilitates tRNA translocation across the nuclear pore complex.</text>
</comment>
<dbReference type="InterPro" id="IPR040017">
    <property type="entry name" value="XPOT"/>
</dbReference>
<feature type="domain" description="Exportin-T C-terminal" evidence="3">
    <location>
        <begin position="1"/>
        <end position="112"/>
    </location>
</feature>
<accession>A0A0G4NJB1</accession>
<organism evidence="4 5">
    <name type="scientific">Verticillium longisporum</name>
    <name type="common">Verticillium dahliae var. longisporum</name>
    <dbReference type="NCBI Taxonomy" id="100787"/>
    <lineage>
        <taxon>Eukaryota</taxon>
        <taxon>Fungi</taxon>
        <taxon>Dikarya</taxon>
        <taxon>Ascomycota</taxon>
        <taxon>Pezizomycotina</taxon>
        <taxon>Sordariomycetes</taxon>
        <taxon>Hypocreomycetidae</taxon>
        <taxon>Glomerellales</taxon>
        <taxon>Plectosphaerellaceae</taxon>
        <taxon>Verticillium</taxon>
    </lineage>
</organism>
<protein>
    <recommendedName>
        <fullName evidence="2">Exportin-T</fullName>
    </recommendedName>
    <alternativeName>
        <fullName evidence="2">Exportin(tRNA)</fullName>
    </alternativeName>
    <alternativeName>
        <fullName evidence="2">tRNA exportin</fullName>
    </alternativeName>
</protein>
<gene>
    <name evidence="4" type="ORF">BN1723_020067</name>
</gene>
<comment type="similarity">
    <text evidence="1 2">Belongs to the exportin family.</text>
</comment>
<dbReference type="EMBL" id="CVQI01035796">
    <property type="protein sequence ID" value="CRK46535.1"/>
    <property type="molecule type" value="Genomic_DNA"/>
</dbReference>
<dbReference type="GO" id="GO:0071528">
    <property type="term" value="P:tRNA re-export from nucleus"/>
    <property type="evidence" value="ECO:0007669"/>
    <property type="project" value="UniProtKB-UniRule"/>
</dbReference>
<evidence type="ECO:0000313" key="5">
    <source>
        <dbReference type="Proteomes" id="UP000045706"/>
    </source>
</evidence>
<keyword evidence="2" id="KW-0694">RNA-binding</keyword>
<sequence length="113" mass="12325">MITSVISLGRTIEGNLGPSRLAIGVLTRMVGVWGGPDIATISANPTAPTGSPNPTIPGFDRFMIERFHPLCWEILRDPQFKPVTDAQSKQVLTEIAALEQVIYTKTGDMFIQN</sequence>
<keyword evidence="2" id="KW-0963">Cytoplasm</keyword>
<keyword evidence="2" id="KW-0813">Transport</keyword>
<reference evidence="5" key="1">
    <citation type="submission" date="2015-05" db="EMBL/GenBank/DDBJ databases">
        <authorList>
            <person name="Fogelqvist Johan"/>
        </authorList>
    </citation>
    <scope>NUCLEOTIDE SEQUENCE [LARGE SCALE GENOMIC DNA]</scope>
</reference>
<dbReference type="GO" id="GO:0000049">
    <property type="term" value="F:tRNA binding"/>
    <property type="evidence" value="ECO:0007669"/>
    <property type="project" value="UniProtKB-UniRule"/>
</dbReference>
<comment type="subcellular location">
    <subcellularLocation>
        <location evidence="2">Nucleus</location>
    </subcellularLocation>
    <subcellularLocation>
        <location evidence="2">Cytoplasm</location>
    </subcellularLocation>
    <text evidence="2">Shuttles between the nucleus and the cytoplasm.</text>
</comment>
<name>A0A0G4NJB1_VERLO</name>
<feature type="non-terminal residue" evidence="4">
    <location>
        <position position="113"/>
    </location>
</feature>
<evidence type="ECO:0000313" key="4">
    <source>
        <dbReference type="EMBL" id="CRK46535.1"/>
    </source>
</evidence>
<dbReference type="InterPro" id="IPR011989">
    <property type="entry name" value="ARM-like"/>
</dbReference>
<proteinExistence type="inferred from homology"/>
<dbReference type="InterPro" id="IPR045546">
    <property type="entry name" value="Exportin-T_C"/>
</dbReference>
<dbReference type="Gene3D" id="1.25.10.10">
    <property type="entry name" value="Leucine-rich Repeat Variant"/>
    <property type="match status" value="1"/>
</dbReference>
<dbReference type="PANTHER" id="PTHR15952:SF11">
    <property type="entry name" value="EXPORTIN-T"/>
    <property type="match status" value="1"/>
</dbReference>
<evidence type="ECO:0000259" key="3">
    <source>
        <dbReference type="Pfam" id="PF19282"/>
    </source>
</evidence>
<dbReference type="GO" id="GO:0016363">
    <property type="term" value="C:nuclear matrix"/>
    <property type="evidence" value="ECO:0007669"/>
    <property type="project" value="TreeGrafter"/>
</dbReference>
<dbReference type="GO" id="GO:0031267">
    <property type="term" value="F:small GTPase binding"/>
    <property type="evidence" value="ECO:0007669"/>
    <property type="project" value="InterPro"/>
</dbReference>
<dbReference type="AlphaFoldDB" id="A0A0G4NJB1"/>
<keyword evidence="2" id="KW-0539">Nucleus</keyword>
<evidence type="ECO:0000256" key="1">
    <source>
        <dbReference type="ARBA" id="ARBA00009466"/>
    </source>
</evidence>